<dbReference type="Pfam" id="PF20789">
    <property type="entry name" value="4HBT_3C"/>
    <property type="match status" value="1"/>
</dbReference>
<feature type="transmembrane region" description="Helical" evidence="9">
    <location>
        <begin position="78"/>
        <end position="100"/>
    </location>
</feature>
<dbReference type="InterPro" id="IPR042171">
    <property type="entry name" value="Acyl-CoA_hotdog"/>
</dbReference>
<dbReference type="PANTHER" id="PTHR34979:SF1">
    <property type="entry name" value="INNER MEMBRANE PROTEIN YGAZ"/>
    <property type="match status" value="1"/>
</dbReference>
<comment type="caution">
    <text evidence="12">The sequence shown here is derived from an EMBL/GenBank/DDBJ whole genome shotgun (WGS) entry which is preliminary data.</text>
</comment>
<name>A0A250V5V6_STROL</name>
<dbReference type="PANTHER" id="PTHR34979">
    <property type="entry name" value="INNER MEMBRANE PROTEIN YGAZ"/>
    <property type="match status" value="1"/>
</dbReference>
<keyword evidence="6 9" id="KW-1133">Transmembrane helix</keyword>
<dbReference type="Pfam" id="PF03591">
    <property type="entry name" value="AzlC"/>
    <property type="match status" value="1"/>
</dbReference>
<accession>A0A250V5V6</accession>
<dbReference type="STRING" id="1963.AQJ27_01785"/>
<evidence type="ECO:0000256" key="8">
    <source>
        <dbReference type="SAM" id="MobiDB-lite"/>
    </source>
</evidence>
<evidence type="ECO:0000256" key="7">
    <source>
        <dbReference type="ARBA" id="ARBA00023136"/>
    </source>
</evidence>
<dbReference type="Gene3D" id="2.40.160.210">
    <property type="entry name" value="Acyl-CoA thioesterase, double hotdog domain"/>
    <property type="match status" value="1"/>
</dbReference>
<evidence type="ECO:0000313" key="12">
    <source>
        <dbReference type="EMBL" id="GAX49360.1"/>
    </source>
</evidence>
<dbReference type="Proteomes" id="UP000217446">
    <property type="component" value="Unassembled WGS sequence"/>
</dbReference>
<feature type="compositionally biased region" description="Basic residues" evidence="8">
    <location>
        <begin position="327"/>
        <end position="337"/>
    </location>
</feature>
<evidence type="ECO:0000256" key="1">
    <source>
        <dbReference type="ARBA" id="ARBA00004651"/>
    </source>
</evidence>
<evidence type="ECO:0000256" key="5">
    <source>
        <dbReference type="ARBA" id="ARBA00022692"/>
    </source>
</evidence>
<feature type="compositionally biased region" description="Basic and acidic residues" evidence="8">
    <location>
        <begin position="306"/>
        <end position="318"/>
    </location>
</feature>
<feature type="transmembrane region" description="Helical" evidence="9">
    <location>
        <begin position="36"/>
        <end position="58"/>
    </location>
</feature>
<proteinExistence type="inferred from homology"/>
<organism evidence="12 13">
    <name type="scientific">Streptomyces olivochromogenes</name>
    <dbReference type="NCBI Taxonomy" id="1963"/>
    <lineage>
        <taxon>Bacteria</taxon>
        <taxon>Bacillati</taxon>
        <taxon>Actinomycetota</taxon>
        <taxon>Actinomycetes</taxon>
        <taxon>Kitasatosporales</taxon>
        <taxon>Streptomycetaceae</taxon>
        <taxon>Streptomyces</taxon>
    </lineage>
</organism>
<feature type="domain" description="Acyl-CoA thioesterase-like C-terminal" evidence="11">
    <location>
        <begin position="514"/>
        <end position="644"/>
    </location>
</feature>
<feature type="transmembrane region" description="Helical" evidence="9">
    <location>
        <begin position="207"/>
        <end position="239"/>
    </location>
</feature>
<keyword evidence="13" id="KW-1185">Reference proteome</keyword>
<evidence type="ECO:0000259" key="11">
    <source>
        <dbReference type="Pfam" id="PF20789"/>
    </source>
</evidence>
<feature type="domain" description="Acyl-CoA thioesterase-like N-terminal HotDog" evidence="10">
    <location>
        <begin position="411"/>
        <end position="494"/>
    </location>
</feature>
<evidence type="ECO:0000256" key="2">
    <source>
        <dbReference type="ARBA" id="ARBA00010735"/>
    </source>
</evidence>
<dbReference type="InterPro" id="IPR049449">
    <property type="entry name" value="TesB_ACOT8-like_N"/>
</dbReference>
<feature type="region of interest" description="Disordered" evidence="8">
    <location>
        <begin position="1"/>
        <end position="20"/>
    </location>
</feature>
<evidence type="ECO:0000259" key="10">
    <source>
        <dbReference type="Pfam" id="PF13622"/>
    </source>
</evidence>
<dbReference type="InterPro" id="IPR011606">
    <property type="entry name" value="Brnchd-chn_aa_trnsp_permease"/>
</dbReference>
<dbReference type="InterPro" id="IPR049450">
    <property type="entry name" value="ACOT8-like_C"/>
</dbReference>
<keyword evidence="3" id="KW-0813">Transport</keyword>
<evidence type="ECO:0000256" key="9">
    <source>
        <dbReference type="SAM" id="Phobius"/>
    </source>
</evidence>
<feature type="compositionally biased region" description="Basic and acidic residues" evidence="8">
    <location>
        <begin position="372"/>
        <end position="382"/>
    </location>
</feature>
<dbReference type="SUPFAM" id="SSF54637">
    <property type="entry name" value="Thioesterase/thiol ester dehydrase-isomerase"/>
    <property type="match status" value="1"/>
</dbReference>
<feature type="region of interest" description="Disordered" evidence="8">
    <location>
        <begin position="248"/>
        <end position="392"/>
    </location>
</feature>
<comment type="similarity">
    <text evidence="2">Belongs to the AzlC family.</text>
</comment>
<keyword evidence="4" id="KW-1003">Cell membrane</keyword>
<gene>
    <name evidence="12" type="ORF">SO3561_00849</name>
</gene>
<protein>
    <submittedName>
        <fullName evidence="12">Thioesterase</fullName>
    </submittedName>
</protein>
<keyword evidence="5 9" id="KW-0812">Transmembrane</keyword>
<dbReference type="GO" id="GO:1903785">
    <property type="term" value="P:L-valine transmembrane transport"/>
    <property type="evidence" value="ECO:0007669"/>
    <property type="project" value="TreeGrafter"/>
</dbReference>
<dbReference type="GO" id="GO:0005886">
    <property type="term" value="C:plasma membrane"/>
    <property type="evidence" value="ECO:0007669"/>
    <property type="project" value="UniProtKB-SubCell"/>
</dbReference>
<dbReference type="Pfam" id="PF13622">
    <property type="entry name" value="4HBT_3"/>
    <property type="match status" value="1"/>
</dbReference>
<dbReference type="AlphaFoldDB" id="A0A250V5V6"/>
<evidence type="ECO:0000256" key="6">
    <source>
        <dbReference type="ARBA" id="ARBA00022989"/>
    </source>
</evidence>
<comment type="subcellular location">
    <subcellularLocation>
        <location evidence="1">Cell membrane</location>
        <topology evidence="1">Multi-pass membrane protein</topology>
    </subcellularLocation>
</comment>
<evidence type="ECO:0000256" key="4">
    <source>
        <dbReference type="ARBA" id="ARBA00022475"/>
    </source>
</evidence>
<feature type="compositionally biased region" description="Low complexity" evidence="8">
    <location>
        <begin position="8"/>
        <end position="20"/>
    </location>
</feature>
<keyword evidence="7 9" id="KW-0472">Membrane</keyword>
<sequence length="650" mass="70541">MHHDVPSRAATPEPAPVAVRAPAERRRQITLGVRDSFSAGLGIFPLGIALGLLIMQAGLPWWLAPALSLAAFAGSLELLLVGMMATVTPLAAVALTVLVVNFRHVFYAFSFPLHLVKHPVAKAYAVYAMIDEAYAVNASLPEAERSAPRLLAMQIACETYWVGGGLVGVALGAALPAPIKGLEFALCALFTVLTLDAFRSRRELPSVLLAGAAAALALVLTPGLAMFTALLMFVGLLLVRHTLTTRRPARETTDAQHLVPHHRPGDRLRSHLRAARPAVRGTAHPARLGAGAAAVRVDARRHPRDPRRDGPARHDHARPARNGVRTARGRRHHRRPPGLRPPHDPERGYRHRRLRRPAQYSVIAPCDQPFEQLREPPEEKRPLNTGTPVPDSYYERIDEHRYKPTAHTGGAWDPDEQHFSPLGGLVVHAIDRHLAGRPDTGLVLARISYDILGRPALDECEIRVETIRPGRTIELIEAVVLIAGRPVVRARAWLLATVDTSAVAGGPDERLTPPQALAPWPMASVWPGGYIASLDVRPLAPPQAGRTTAWISTRHALVADEPSSTLATYLALVDTANGIAVRQPPTAWMYPNVDLTVHLHRRPEGHWTGLDTTVTFGPTGQGLTSTVLHDLNGPVGHAQQILTVRPLTGQ</sequence>
<evidence type="ECO:0000313" key="13">
    <source>
        <dbReference type="Proteomes" id="UP000217446"/>
    </source>
</evidence>
<evidence type="ECO:0000256" key="3">
    <source>
        <dbReference type="ARBA" id="ARBA00022448"/>
    </source>
</evidence>
<dbReference type="EMBL" id="BDQI01000001">
    <property type="protein sequence ID" value="GAX49360.1"/>
    <property type="molecule type" value="Genomic_DNA"/>
</dbReference>
<dbReference type="InterPro" id="IPR029069">
    <property type="entry name" value="HotDog_dom_sf"/>
</dbReference>
<reference evidence="13" key="1">
    <citation type="submission" date="2017-05" db="EMBL/GenBank/DDBJ databases">
        <title>Streptomyces olivochromogenes NBRC 3561 whole genome shotgun sequence.</title>
        <authorList>
            <person name="Dohra H."/>
            <person name="Kodani S."/>
        </authorList>
    </citation>
    <scope>NUCLEOTIDE SEQUENCE [LARGE SCALE GENOMIC DNA]</scope>
    <source>
        <strain evidence="13">NBRC 3561</strain>
    </source>
</reference>
<feature type="compositionally biased region" description="Low complexity" evidence="8">
    <location>
        <begin position="283"/>
        <end position="296"/>
    </location>
</feature>